<dbReference type="SUPFAM" id="SSF53335">
    <property type="entry name" value="S-adenosyl-L-methionine-dependent methyltransferases"/>
    <property type="match status" value="1"/>
</dbReference>
<protein>
    <recommendedName>
        <fullName evidence="1">Methyltransferase type 11 domain-containing protein</fullName>
    </recommendedName>
</protein>
<reference evidence="2 3" key="1">
    <citation type="journal article" date="2018" name="Arch. Microbiol.">
        <title>New insights into the metabolic potential of the phototrophic purple bacterium Rhodopila globiformis DSM 161(T) from its draft genome sequence and evidence for a vanadium-dependent nitrogenase.</title>
        <authorList>
            <person name="Imhoff J.F."/>
            <person name="Rahn T."/>
            <person name="Kunzel S."/>
            <person name="Neulinger S.C."/>
        </authorList>
    </citation>
    <scope>NUCLEOTIDE SEQUENCE [LARGE SCALE GENOMIC DNA]</scope>
    <source>
        <strain evidence="2 3">DSM 16996</strain>
    </source>
</reference>
<dbReference type="PANTHER" id="PTHR43861:SF1">
    <property type="entry name" value="TRANS-ACONITATE 2-METHYLTRANSFERASE"/>
    <property type="match status" value="1"/>
</dbReference>
<dbReference type="EMBL" id="NHSJ01000038">
    <property type="protein sequence ID" value="PPQ32514.1"/>
    <property type="molecule type" value="Genomic_DNA"/>
</dbReference>
<dbReference type="Gene3D" id="3.40.50.150">
    <property type="entry name" value="Vaccinia Virus protein VP39"/>
    <property type="match status" value="1"/>
</dbReference>
<dbReference type="InterPro" id="IPR013216">
    <property type="entry name" value="Methyltransf_11"/>
</dbReference>
<gene>
    <name evidence="2" type="ORF">CCR94_04830</name>
</gene>
<evidence type="ECO:0000313" key="2">
    <source>
        <dbReference type="EMBL" id="PPQ32514.1"/>
    </source>
</evidence>
<name>A0A2S6ND41_9HYPH</name>
<dbReference type="InterPro" id="IPR029063">
    <property type="entry name" value="SAM-dependent_MTases_sf"/>
</dbReference>
<comment type="caution">
    <text evidence="2">The sequence shown here is derived from an EMBL/GenBank/DDBJ whole genome shotgun (WGS) entry which is preliminary data.</text>
</comment>
<dbReference type="RefSeq" id="WP_104506747.1">
    <property type="nucleotide sequence ID" value="NZ_JACIGC010000005.1"/>
</dbReference>
<dbReference type="CDD" id="cd02440">
    <property type="entry name" value="AdoMet_MTases"/>
    <property type="match status" value="1"/>
</dbReference>
<accession>A0A2S6ND41</accession>
<evidence type="ECO:0000259" key="1">
    <source>
        <dbReference type="Pfam" id="PF08241"/>
    </source>
</evidence>
<dbReference type="OrthoDB" id="9810247at2"/>
<feature type="domain" description="Methyltransferase type 11" evidence="1">
    <location>
        <begin position="86"/>
        <end position="179"/>
    </location>
</feature>
<dbReference type="Pfam" id="PF08241">
    <property type="entry name" value="Methyltransf_11"/>
    <property type="match status" value="1"/>
</dbReference>
<keyword evidence="3" id="KW-1185">Reference proteome</keyword>
<evidence type="ECO:0000313" key="3">
    <source>
        <dbReference type="Proteomes" id="UP000239089"/>
    </source>
</evidence>
<dbReference type="AlphaFoldDB" id="A0A2S6ND41"/>
<dbReference type="PANTHER" id="PTHR43861">
    <property type="entry name" value="TRANS-ACONITATE 2-METHYLTRANSFERASE-RELATED"/>
    <property type="match status" value="1"/>
</dbReference>
<organism evidence="2 3">
    <name type="scientific">Rhodoblastus sphagnicola</name>
    <dbReference type="NCBI Taxonomy" id="333368"/>
    <lineage>
        <taxon>Bacteria</taxon>
        <taxon>Pseudomonadati</taxon>
        <taxon>Pseudomonadota</taxon>
        <taxon>Alphaproteobacteria</taxon>
        <taxon>Hyphomicrobiales</taxon>
        <taxon>Rhodoblastaceae</taxon>
        <taxon>Rhodoblastus</taxon>
    </lineage>
</organism>
<dbReference type="GO" id="GO:0008757">
    <property type="term" value="F:S-adenosylmethionine-dependent methyltransferase activity"/>
    <property type="evidence" value="ECO:0007669"/>
    <property type="project" value="InterPro"/>
</dbReference>
<dbReference type="Proteomes" id="UP000239089">
    <property type="component" value="Unassembled WGS sequence"/>
</dbReference>
<sequence length="304" mass="33670">MSGDSLRFPPLREGGAEPVWDGEGFVIDGARSGCLRYPVGESGWRDELTNLHKELSDGRHFIDIASRRLAVDALRRHCSGADRTILEIGVSEGHLLKDLQAANPGWRLVGADYTFDTLTRISGLRAPIPLVQFDLAKCPLPDAFADGVVALNVLEHIERDDLAVAQCFRILKPGGVAVIEVPAGPELYDDYDRELMHFRRYRLKPLAASFAAAGFDVLERTHIGFLLYPAFYAYKRASRLRTKSNAPKAAPPESAHVVQAIGLSSRLGAFGRELMATEDFLRRFAYLPFGIRCHLVCRKPLRSG</sequence>
<proteinExistence type="predicted"/>